<evidence type="ECO:0000256" key="4">
    <source>
        <dbReference type="ARBA" id="ARBA00022692"/>
    </source>
</evidence>
<dbReference type="GO" id="GO:0009252">
    <property type="term" value="P:peptidoglycan biosynthetic process"/>
    <property type="evidence" value="ECO:0007669"/>
    <property type="project" value="UniProtKB-KW"/>
</dbReference>
<keyword evidence="3 19" id="KW-0808">Transferase</keyword>
<comment type="caution">
    <text evidence="19">The sequence shown here is derived from an EMBL/GenBank/DDBJ whole genome shotgun (WGS) entry which is preliminary data.</text>
</comment>
<dbReference type="EC" id="2.4.99.28" evidence="14"/>
<keyword evidence="2 19" id="KW-0328">Glycosyltransferase</keyword>
<dbReference type="EMBL" id="VWXL01000046">
    <property type="protein sequence ID" value="MVB10581.1"/>
    <property type="molecule type" value="Genomic_DNA"/>
</dbReference>
<accession>A0A6N8HXK5</accession>
<evidence type="ECO:0000256" key="10">
    <source>
        <dbReference type="ARBA" id="ARBA00033270"/>
    </source>
</evidence>
<evidence type="ECO:0000256" key="13">
    <source>
        <dbReference type="ARBA" id="ARBA00041418"/>
    </source>
</evidence>
<evidence type="ECO:0000256" key="15">
    <source>
        <dbReference type="ARBA" id="ARBA00049902"/>
    </source>
</evidence>
<protein>
    <recommendedName>
        <fullName evidence="12">Probable peptidoglycan glycosyltransferase FtsW</fullName>
        <ecNumber evidence="14">2.4.99.28</ecNumber>
    </recommendedName>
    <alternativeName>
        <fullName evidence="13">Cell division protein FtsW</fullName>
    </alternativeName>
    <alternativeName>
        <fullName evidence="10">Cell wall polymerase</fullName>
    </alternativeName>
    <alternativeName>
        <fullName evidence="9">Peptidoglycan polymerase</fullName>
    </alternativeName>
</protein>
<feature type="transmembrane region" description="Helical" evidence="18">
    <location>
        <begin position="383"/>
        <end position="404"/>
    </location>
</feature>
<dbReference type="OrthoDB" id="9812661at2"/>
<evidence type="ECO:0000256" key="1">
    <source>
        <dbReference type="ARBA" id="ARBA00004141"/>
    </source>
</evidence>
<keyword evidence="4 18" id="KW-0812">Transmembrane</keyword>
<evidence type="ECO:0000256" key="18">
    <source>
        <dbReference type="SAM" id="Phobius"/>
    </source>
</evidence>
<dbReference type="GO" id="GO:0008360">
    <property type="term" value="P:regulation of cell shape"/>
    <property type="evidence" value="ECO:0007669"/>
    <property type="project" value="UniProtKB-KW"/>
</dbReference>
<dbReference type="GO" id="GO:0008955">
    <property type="term" value="F:peptidoglycan glycosyltransferase activity"/>
    <property type="evidence" value="ECO:0007669"/>
    <property type="project" value="UniProtKB-EC"/>
</dbReference>
<keyword evidence="6" id="KW-0573">Peptidoglycan synthesis</keyword>
<evidence type="ECO:0000256" key="3">
    <source>
        <dbReference type="ARBA" id="ARBA00022679"/>
    </source>
</evidence>
<feature type="transmembrane region" description="Helical" evidence="18">
    <location>
        <begin position="179"/>
        <end position="197"/>
    </location>
</feature>
<comment type="function">
    <text evidence="16">Peptidoglycan polymerase that is essential for cell division.</text>
</comment>
<feature type="region of interest" description="Disordered" evidence="17">
    <location>
        <begin position="1"/>
        <end position="21"/>
    </location>
</feature>
<evidence type="ECO:0000256" key="6">
    <source>
        <dbReference type="ARBA" id="ARBA00022984"/>
    </source>
</evidence>
<feature type="transmembrane region" description="Helical" evidence="18">
    <location>
        <begin position="308"/>
        <end position="335"/>
    </location>
</feature>
<evidence type="ECO:0000256" key="9">
    <source>
        <dbReference type="ARBA" id="ARBA00032370"/>
    </source>
</evidence>
<feature type="transmembrane region" description="Helical" evidence="18">
    <location>
        <begin position="203"/>
        <end position="220"/>
    </location>
</feature>
<dbReference type="GO" id="GO:0051301">
    <property type="term" value="P:cell division"/>
    <property type="evidence" value="ECO:0007669"/>
    <property type="project" value="InterPro"/>
</dbReference>
<gene>
    <name evidence="19" type="primary">ftsW_2</name>
    <name evidence="19" type="ORF">CAFE_12760</name>
</gene>
<dbReference type="Pfam" id="PF01098">
    <property type="entry name" value="FTSW_RODA_SPOVE"/>
    <property type="match status" value="1"/>
</dbReference>
<name>A0A6N8HXK5_9FIRM</name>
<dbReference type="AlphaFoldDB" id="A0A6N8HXK5"/>
<keyword evidence="8 18" id="KW-0472">Membrane</keyword>
<sequence length="413" mass="45620">MARNEASVTPMPRGAAKHPAGEIREATSYGRKVRKKFRIFSVRSGMDLPFLFLVLVLLIIGLIMMFSASYANAFYRHNGNSYFFISKQAIFAVLGIFVMMAVSYFDYHHFHEFAIPILLISYALLVLVRFMPAINGVHRWINVGPLGQFQPSEIAKFSIVLIFAHLISLNFNRMGTFRYGVLPYALILGMTAALLMWEPHVSATVIITLLGAVMLFIGGVKLRWFVGAFSVMGAGVAYLVLFAKEYAYASDRITAWLDPFSNATPQMIADTWQTRQSLFAIGSGGLLGLGLGQSRQKFLYLPEPQNDFIFAIVCEELGFIGALIIIILFAMLIWRGITISLRAKDKFGMLLGIGLVVQVGLQVILNIAVVTNTIPNTGISLPFFSYGGTSLVILLAEMGIVLSISRTSAIEKT</sequence>
<evidence type="ECO:0000313" key="20">
    <source>
        <dbReference type="Proteomes" id="UP000469440"/>
    </source>
</evidence>
<evidence type="ECO:0000256" key="12">
    <source>
        <dbReference type="ARBA" id="ARBA00041185"/>
    </source>
</evidence>
<dbReference type="Proteomes" id="UP000469440">
    <property type="component" value="Unassembled WGS sequence"/>
</dbReference>
<reference evidence="19 20" key="1">
    <citation type="submission" date="2019-09" db="EMBL/GenBank/DDBJ databases">
        <title>Genome sequence of Clostridium sp. EA1.</title>
        <authorList>
            <person name="Poehlein A."/>
            <person name="Bengelsdorf F.R."/>
            <person name="Daniel R."/>
        </authorList>
    </citation>
    <scope>NUCLEOTIDE SEQUENCE [LARGE SCALE GENOMIC DNA]</scope>
    <source>
        <strain evidence="19 20">EA1</strain>
    </source>
</reference>
<evidence type="ECO:0000256" key="11">
    <source>
        <dbReference type="ARBA" id="ARBA00038053"/>
    </source>
</evidence>
<evidence type="ECO:0000256" key="16">
    <source>
        <dbReference type="ARBA" id="ARBA00049966"/>
    </source>
</evidence>
<evidence type="ECO:0000256" key="2">
    <source>
        <dbReference type="ARBA" id="ARBA00022676"/>
    </source>
</evidence>
<organism evidence="19 20">
    <name type="scientific">Caproicibacter fermentans</name>
    <dbReference type="NCBI Taxonomy" id="2576756"/>
    <lineage>
        <taxon>Bacteria</taxon>
        <taxon>Bacillati</taxon>
        <taxon>Bacillota</taxon>
        <taxon>Clostridia</taxon>
        <taxon>Eubacteriales</taxon>
        <taxon>Acutalibacteraceae</taxon>
        <taxon>Caproicibacter</taxon>
    </lineage>
</organism>
<dbReference type="GO" id="GO:0032153">
    <property type="term" value="C:cell division site"/>
    <property type="evidence" value="ECO:0007669"/>
    <property type="project" value="TreeGrafter"/>
</dbReference>
<evidence type="ECO:0000313" key="19">
    <source>
        <dbReference type="EMBL" id="MVB10581.1"/>
    </source>
</evidence>
<dbReference type="GO" id="GO:0005886">
    <property type="term" value="C:plasma membrane"/>
    <property type="evidence" value="ECO:0007669"/>
    <property type="project" value="TreeGrafter"/>
</dbReference>
<keyword evidence="20" id="KW-1185">Reference proteome</keyword>
<evidence type="ECO:0000256" key="8">
    <source>
        <dbReference type="ARBA" id="ARBA00023136"/>
    </source>
</evidence>
<proteinExistence type="inferred from homology"/>
<feature type="transmembrane region" description="Helical" evidence="18">
    <location>
        <begin position="48"/>
        <end position="70"/>
    </location>
</feature>
<feature type="transmembrane region" description="Helical" evidence="18">
    <location>
        <begin position="82"/>
        <end position="102"/>
    </location>
</feature>
<dbReference type="InterPro" id="IPR001182">
    <property type="entry name" value="FtsW/RodA"/>
</dbReference>
<evidence type="ECO:0000256" key="17">
    <source>
        <dbReference type="SAM" id="MobiDB-lite"/>
    </source>
</evidence>
<evidence type="ECO:0000256" key="5">
    <source>
        <dbReference type="ARBA" id="ARBA00022960"/>
    </source>
</evidence>
<keyword evidence="5" id="KW-0133">Cell shape</keyword>
<comment type="similarity">
    <text evidence="11">Belongs to the SEDS family. FtsW subfamily.</text>
</comment>
<dbReference type="PANTHER" id="PTHR30474">
    <property type="entry name" value="CELL CYCLE PROTEIN"/>
    <property type="match status" value="1"/>
</dbReference>
<comment type="subcellular location">
    <subcellularLocation>
        <location evidence="1">Membrane</location>
        <topology evidence="1">Multi-pass membrane protein</topology>
    </subcellularLocation>
</comment>
<comment type="catalytic activity">
    <reaction evidence="15">
        <text>[GlcNAc-(1-&gt;4)-Mur2Ac(oyl-L-Ala-gamma-D-Glu-L-Lys-D-Ala-D-Ala)](n)-di-trans,octa-cis-undecaprenyl diphosphate + beta-D-GlcNAc-(1-&gt;4)-Mur2Ac(oyl-L-Ala-gamma-D-Glu-L-Lys-D-Ala-D-Ala)-di-trans,octa-cis-undecaprenyl diphosphate = [GlcNAc-(1-&gt;4)-Mur2Ac(oyl-L-Ala-gamma-D-Glu-L-Lys-D-Ala-D-Ala)](n+1)-di-trans,octa-cis-undecaprenyl diphosphate + di-trans,octa-cis-undecaprenyl diphosphate + H(+)</text>
        <dbReference type="Rhea" id="RHEA:23708"/>
        <dbReference type="Rhea" id="RHEA-COMP:9602"/>
        <dbReference type="Rhea" id="RHEA-COMP:9603"/>
        <dbReference type="ChEBI" id="CHEBI:15378"/>
        <dbReference type="ChEBI" id="CHEBI:58405"/>
        <dbReference type="ChEBI" id="CHEBI:60033"/>
        <dbReference type="ChEBI" id="CHEBI:78435"/>
        <dbReference type="EC" id="2.4.99.28"/>
    </reaction>
</comment>
<keyword evidence="7 18" id="KW-1133">Transmembrane helix</keyword>
<dbReference type="PANTHER" id="PTHR30474:SF2">
    <property type="entry name" value="PEPTIDOGLYCAN GLYCOSYLTRANSFERASE FTSW-RELATED"/>
    <property type="match status" value="1"/>
</dbReference>
<feature type="transmembrane region" description="Helical" evidence="18">
    <location>
        <begin position="225"/>
        <end position="243"/>
    </location>
</feature>
<feature type="transmembrane region" description="Helical" evidence="18">
    <location>
        <begin position="347"/>
        <end position="371"/>
    </location>
</feature>
<evidence type="ECO:0000256" key="7">
    <source>
        <dbReference type="ARBA" id="ARBA00022989"/>
    </source>
</evidence>
<feature type="transmembrane region" description="Helical" evidence="18">
    <location>
        <begin position="114"/>
        <end position="134"/>
    </location>
</feature>
<evidence type="ECO:0000256" key="14">
    <source>
        <dbReference type="ARBA" id="ARBA00044770"/>
    </source>
</evidence>
<dbReference type="GO" id="GO:0015648">
    <property type="term" value="F:lipid-linked peptidoglycan transporter activity"/>
    <property type="evidence" value="ECO:0007669"/>
    <property type="project" value="TreeGrafter"/>
</dbReference>